<feature type="region of interest" description="Disordered" evidence="1">
    <location>
        <begin position="32"/>
        <end position="51"/>
    </location>
</feature>
<evidence type="ECO:0000313" key="3">
    <source>
        <dbReference type="Proteomes" id="UP000236291"/>
    </source>
</evidence>
<sequence length="51" mass="5605">MKEEEKILVVPNNNKKKSTAAAAVLKPMGKNFKNQNRTAPVRIKNGNPSKA</sequence>
<feature type="non-terminal residue" evidence="2">
    <location>
        <position position="51"/>
    </location>
</feature>
<comment type="caution">
    <text evidence="2">The sequence shown here is derived from an EMBL/GenBank/DDBJ whole genome shotgun (WGS) entry which is preliminary data.</text>
</comment>
<organism evidence="2 3">
    <name type="scientific">Trifolium pratense</name>
    <name type="common">Red clover</name>
    <dbReference type="NCBI Taxonomy" id="57577"/>
    <lineage>
        <taxon>Eukaryota</taxon>
        <taxon>Viridiplantae</taxon>
        <taxon>Streptophyta</taxon>
        <taxon>Embryophyta</taxon>
        <taxon>Tracheophyta</taxon>
        <taxon>Spermatophyta</taxon>
        <taxon>Magnoliopsida</taxon>
        <taxon>eudicotyledons</taxon>
        <taxon>Gunneridae</taxon>
        <taxon>Pentapetalae</taxon>
        <taxon>rosids</taxon>
        <taxon>fabids</taxon>
        <taxon>Fabales</taxon>
        <taxon>Fabaceae</taxon>
        <taxon>Papilionoideae</taxon>
        <taxon>50 kb inversion clade</taxon>
        <taxon>NPAAA clade</taxon>
        <taxon>Hologalegina</taxon>
        <taxon>IRL clade</taxon>
        <taxon>Trifolieae</taxon>
        <taxon>Trifolium</taxon>
    </lineage>
</organism>
<accession>A0A2K3KPN0</accession>
<evidence type="ECO:0000313" key="2">
    <source>
        <dbReference type="EMBL" id="PNX68261.1"/>
    </source>
</evidence>
<dbReference type="AlphaFoldDB" id="A0A2K3KPN0"/>
<reference evidence="2 3" key="1">
    <citation type="journal article" date="2014" name="Am. J. Bot.">
        <title>Genome assembly and annotation for red clover (Trifolium pratense; Fabaceae).</title>
        <authorList>
            <person name="Istvanek J."/>
            <person name="Jaros M."/>
            <person name="Krenek A."/>
            <person name="Repkova J."/>
        </authorList>
    </citation>
    <scope>NUCLEOTIDE SEQUENCE [LARGE SCALE GENOMIC DNA]</scope>
    <source>
        <strain evidence="3">cv. Tatra</strain>
        <tissue evidence="2">Young leaves</tissue>
    </source>
</reference>
<dbReference type="Proteomes" id="UP000236291">
    <property type="component" value="Unassembled WGS sequence"/>
</dbReference>
<protein>
    <submittedName>
        <fullName evidence="2">Uncharacterized protein</fullName>
    </submittedName>
</protein>
<gene>
    <name evidence="2" type="ORF">L195_g063901</name>
</gene>
<reference evidence="2 3" key="2">
    <citation type="journal article" date="2017" name="Front. Plant Sci.">
        <title>Gene Classification and Mining of Molecular Markers Useful in Red Clover (Trifolium pratense) Breeding.</title>
        <authorList>
            <person name="Istvanek J."/>
            <person name="Dluhosova J."/>
            <person name="Dluhos P."/>
            <person name="Patkova L."/>
            <person name="Nedelnik J."/>
            <person name="Repkova J."/>
        </authorList>
    </citation>
    <scope>NUCLEOTIDE SEQUENCE [LARGE SCALE GENOMIC DNA]</scope>
    <source>
        <strain evidence="3">cv. Tatra</strain>
        <tissue evidence="2">Young leaves</tissue>
    </source>
</reference>
<dbReference type="EMBL" id="ASHM01224706">
    <property type="protein sequence ID" value="PNX68261.1"/>
    <property type="molecule type" value="Genomic_DNA"/>
</dbReference>
<proteinExistence type="predicted"/>
<name>A0A2K3KPN0_TRIPR</name>
<evidence type="ECO:0000256" key="1">
    <source>
        <dbReference type="SAM" id="MobiDB-lite"/>
    </source>
</evidence>